<evidence type="ECO:0000313" key="2">
    <source>
        <dbReference type="Proteomes" id="UP000460257"/>
    </source>
</evidence>
<protein>
    <submittedName>
        <fullName evidence="1">Uncharacterized protein</fullName>
    </submittedName>
</protein>
<name>A0A6N7IYZ4_9FIRM</name>
<reference evidence="1" key="1">
    <citation type="journal article" date="2020" name="Appl. Environ. Microbiol.">
        <title>Medium-Chain Fatty Acid Synthesis by 'Candidatus Weimeria bifida' gen. nov., sp. nov., and 'Candidatus Pseudoramibacter fermentans' sp. nov.</title>
        <authorList>
            <person name="Scarborough M.J."/>
            <person name="Myers K.S."/>
            <person name="Donohue T.J."/>
            <person name="Noguera D.R."/>
        </authorList>
    </citation>
    <scope>NUCLEOTIDE SEQUENCE</scope>
    <source>
        <strain evidence="1">LCO1.1</strain>
    </source>
</reference>
<dbReference type="InterPro" id="IPR010144">
    <property type="entry name" value="CRISPR-assoc_prot_Csd1-typ"/>
</dbReference>
<dbReference type="Pfam" id="PF09709">
    <property type="entry name" value="Cas_Csd1"/>
    <property type="match status" value="1"/>
</dbReference>
<evidence type="ECO:0000313" key="1">
    <source>
        <dbReference type="EMBL" id="MQN00826.1"/>
    </source>
</evidence>
<dbReference type="EMBL" id="VOGC01000002">
    <property type="protein sequence ID" value="MQN00826.1"/>
    <property type="molecule type" value="Genomic_DNA"/>
</dbReference>
<gene>
    <name evidence="1" type="ORF">FRC54_02385</name>
</gene>
<accession>A0A6N7IYZ4</accession>
<dbReference type="AlphaFoldDB" id="A0A6N7IYZ4"/>
<organism evidence="1 2">
    <name type="scientific">Candidatus Weimeria bifida</name>
    <dbReference type="NCBI Taxonomy" id="2599074"/>
    <lineage>
        <taxon>Bacteria</taxon>
        <taxon>Bacillati</taxon>
        <taxon>Bacillota</taxon>
        <taxon>Clostridia</taxon>
        <taxon>Lachnospirales</taxon>
        <taxon>Lachnospiraceae</taxon>
        <taxon>Candidatus Weimeria</taxon>
    </lineage>
</organism>
<comment type="caution">
    <text evidence="1">The sequence shown here is derived from an EMBL/GenBank/DDBJ whole genome shotgun (WGS) entry which is preliminary data.</text>
</comment>
<dbReference type="Proteomes" id="UP000460257">
    <property type="component" value="Unassembled WGS sequence"/>
</dbReference>
<keyword evidence="2" id="KW-1185">Reference proteome</keyword>
<sequence>MLTKRSGTRKVTGYLPFTLKQSGKKVNRTLSSRFYKQAKKSPAKAFSLLDDYIKVYEDRLTNYRSVFEKRFGEISEKIGTYFPDRLSVKEQGAFDLGFAQQKQAFYKKNEETSTDLEDDKNGGK</sequence>
<proteinExistence type="predicted"/>